<keyword evidence="4" id="KW-1185">Reference proteome</keyword>
<protein>
    <recommendedName>
        <fullName evidence="2">YhfM-like domain-containing protein</fullName>
    </recommendedName>
</protein>
<dbReference type="Proteomes" id="UP000198694">
    <property type="component" value="Unassembled WGS sequence"/>
</dbReference>
<dbReference type="OrthoDB" id="2928335at2"/>
<name>A0A1G8Y3K3_9BACI</name>
<dbReference type="EMBL" id="FNFL01000002">
    <property type="protein sequence ID" value="SDJ97243.1"/>
    <property type="molecule type" value="Genomic_DNA"/>
</dbReference>
<dbReference type="InterPro" id="IPR058780">
    <property type="entry name" value="YhfM-like_dom"/>
</dbReference>
<feature type="signal peptide" evidence="1">
    <location>
        <begin position="1"/>
        <end position="22"/>
    </location>
</feature>
<gene>
    <name evidence="3" type="ORF">SAMN05216243_1380</name>
</gene>
<accession>A0A1G8Y3K3</accession>
<organism evidence="3 4">
    <name type="scientific">Sediminibacillus albus</name>
    <dbReference type="NCBI Taxonomy" id="407036"/>
    <lineage>
        <taxon>Bacteria</taxon>
        <taxon>Bacillati</taxon>
        <taxon>Bacillota</taxon>
        <taxon>Bacilli</taxon>
        <taxon>Bacillales</taxon>
        <taxon>Bacillaceae</taxon>
        <taxon>Sediminibacillus</taxon>
    </lineage>
</organism>
<feature type="chain" id="PRO_5011672828" description="YhfM-like domain-containing protein" evidence="1">
    <location>
        <begin position="23"/>
        <end position="137"/>
    </location>
</feature>
<reference evidence="3 4" key="1">
    <citation type="submission" date="2016-10" db="EMBL/GenBank/DDBJ databases">
        <authorList>
            <person name="de Groot N.N."/>
        </authorList>
    </citation>
    <scope>NUCLEOTIDE SEQUENCE [LARGE SCALE GENOMIC DNA]</scope>
    <source>
        <strain evidence="3 4">CGMCC 1.6502</strain>
    </source>
</reference>
<feature type="domain" description="YhfM-like" evidence="2">
    <location>
        <begin position="49"/>
        <end position="135"/>
    </location>
</feature>
<dbReference type="PROSITE" id="PS51257">
    <property type="entry name" value="PROKAR_LIPOPROTEIN"/>
    <property type="match status" value="1"/>
</dbReference>
<dbReference type="RefSeq" id="WP_093212439.1">
    <property type="nucleotide sequence ID" value="NZ_FNFL01000002.1"/>
</dbReference>
<evidence type="ECO:0000259" key="2">
    <source>
        <dbReference type="Pfam" id="PF26353"/>
    </source>
</evidence>
<dbReference type="Pfam" id="PF26353">
    <property type="entry name" value="YhfM"/>
    <property type="match status" value="1"/>
</dbReference>
<evidence type="ECO:0000313" key="4">
    <source>
        <dbReference type="Proteomes" id="UP000198694"/>
    </source>
</evidence>
<evidence type="ECO:0000256" key="1">
    <source>
        <dbReference type="SAM" id="SignalP"/>
    </source>
</evidence>
<dbReference type="AlphaFoldDB" id="A0A1G8Y3K3"/>
<evidence type="ECO:0000313" key="3">
    <source>
        <dbReference type="EMBL" id="SDJ97243.1"/>
    </source>
</evidence>
<sequence>MRKLLLLLAVCSATLTACQSQSENMPLLDNVSSISVSESKGYGGLNENYFVTFNEPEVIWRFKNIIKEAEPTKKDITNETPNYDILVRYQNGDTHGLHLLLGDEGEDSIFMYIGKEKNAYFVSPEDTGKLAKLIDVK</sequence>
<keyword evidence="1" id="KW-0732">Signal</keyword>
<proteinExistence type="predicted"/>